<evidence type="ECO:0000313" key="2">
    <source>
        <dbReference type="Proteomes" id="UP001180020"/>
    </source>
</evidence>
<gene>
    <name evidence="1" type="ORF">QJS10_CPB20g02034</name>
</gene>
<dbReference type="AlphaFoldDB" id="A0AAV9C9K8"/>
<protein>
    <submittedName>
        <fullName evidence="1">Uncharacterized protein</fullName>
    </submittedName>
</protein>
<comment type="caution">
    <text evidence="1">The sequence shown here is derived from an EMBL/GenBank/DDBJ whole genome shotgun (WGS) entry which is preliminary data.</text>
</comment>
<organism evidence="1 2">
    <name type="scientific">Acorus calamus</name>
    <name type="common">Sweet flag</name>
    <dbReference type="NCBI Taxonomy" id="4465"/>
    <lineage>
        <taxon>Eukaryota</taxon>
        <taxon>Viridiplantae</taxon>
        <taxon>Streptophyta</taxon>
        <taxon>Embryophyta</taxon>
        <taxon>Tracheophyta</taxon>
        <taxon>Spermatophyta</taxon>
        <taxon>Magnoliopsida</taxon>
        <taxon>Liliopsida</taxon>
        <taxon>Acoraceae</taxon>
        <taxon>Acorus</taxon>
    </lineage>
</organism>
<reference evidence="1" key="2">
    <citation type="submission" date="2023-06" db="EMBL/GenBank/DDBJ databases">
        <authorList>
            <person name="Ma L."/>
            <person name="Liu K.-W."/>
            <person name="Li Z."/>
            <person name="Hsiao Y.-Y."/>
            <person name="Qi Y."/>
            <person name="Fu T."/>
            <person name="Tang G."/>
            <person name="Zhang D."/>
            <person name="Sun W.-H."/>
            <person name="Liu D.-K."/>
            <person name="Li Y."/>
            <person name="Chen G.-Z."/>
            <person name="Liu X.-D."/>
            <person name="Liao X.-Y."/>
            <person name="Jiang Y.-T."/>
            <person name="Yu X."/>
            <person name="Hao Y."/>
            <person name="Huang J."/>
            <person name="Zhao X.-W."/>
            <person name="Ke S."/>
            <person name="Chen Y.-Y."/>
            <person name="Wu W.-L."/>
            <person name="Hsu J.-L."/>
            <person name="Lin Y.-F."/>
            <person name="Huang M.-D."/>
            <person name="Li C.-Y."/>
            <person name="Huang L."/>
            <person name="Wang Z.-W."/>
            <person name="Zhao X."/>
            <person name="Zhong W.-Y."/>
            <person name="Peng D.-H."/>
            <person name="Ahmad S."/>
            <person name="Lan S."/>
            <person name="Zhang J.-S."/>
            <person name="Tsai W.-C."/>
            <person name="Van De Peer Y."/>
            <person name="Liu Z.-J."/>
        </authorList>
    </citation>
    <scope>NUCLEOTIDE SEQUENCE</scope>
    <source>
        <strain evidence="1">CP</strain>
        <tissue evidence="1">Leaves</tissue>
    </source>
</reference>
<proteinExistence type="predicted"/>
<dbReference type="Proteomes" id="UP001180020">
    <property type="component" value="Unassembled WGS sequence"/>
</dbReference>
<dbReference type="EMBL" id="JAUJYO010000020">
    <property type="protein sequence ID" value="KAK1285748.1"/>
    <property type="molecule type" value="Genomic_DNA"/>
</dbReference>
<name>A0AAV9C9K8_ACOCL</name>
<accession>A0AAV9C9K8</accession>
<sequence>MDTPKIALAVRPLEKRLDDSKMDIWMLMDYNMRYWEMIYTINLGKIDGLTDETADFA</sequence>
<reference evidence="1" key="1">
    <citation type="journal article" date="2023" name="Nat. Commun.">
        <title>Diploid and tetraploid genomes of Acorus and the evolution of monocots.</title>
        <authorList>
            <person name="Ma L."/>
            <person name="Liu K.W."/>
            <person name="Li Z."/>
            <person name="Hsiao Y.Y."/>
            <person name="Qi Y."/>
            <person name="Fu T."/>
            <person name="Tang G.D."/>
            <person name="Zhang D."/>
            <person name="Sun W.H."/>
            <person name="Liu D.K."/>
            <person name="Li Y."/>
            <person name="Chen G.Z."/>
            <person name="Liu X.D."/>
            <person name="Liao X.Y."/>
            <person name="Jiang Y.T."/>
            <person name="Yu X."/>
            <person name="Hao Y."/>
            <person name="Huang J."/>
            <person name="Zhao X.W."/>
            <person name="Ke S."/>
            <person name="Chen Y.Y."/>
            <person name="Wu W.L."/>
            <person name="Hsu J.L."/>
            <person name="Lin Y.F."/>
            <person name="Huang M.D."/>
            <person name="Li C.Y."/>
            <person name="Huang L."/>
            <person name="Wang Z.W."/>
            <person name="Zhao X."/>
            <person name="Zhong W.Y."/>
            <person name="Peng D.H."/>
            <person name="Ahmad S."/>
            <person name="Lan S."/>
            <person name="Zhang J.S."/>
            <person name="Tsai W.C."/>
            <person name="Van de Peer Y."/>
            <person name="Liu Z.J."/>
        </authorList>
    </citation>
    <scope>NUCLEOTIDE SEQUENCE</scope>
    <source>
        <strain evidence="1">CP</strain>
    </source>
</reference>
<keyword evidence="2" id="KW-1185">Reference proteome</keyword>
<evidence type="ECO:0000313" key="1">
    <source>
        <dbReference type="EMBL" id="KAK1285748.1"/>
    </source>
</evidence>